<dbReference type="EMBL" id="CM018051">
    <property type="protein sequence ID" value="KAA8516327.1"/>
    <property type="molecule type" value="Genomic_DNA"/>
</dbReference>
<feature type="region of interest" description="Disordered" evidence="1">
    <location>
        <begin position="626"/>
        <end position="652"/>
    </location>
</feature>
<feature type="region of interest" description="Disordered" evidence="1">
    <location>
        <begin position="381"/>
        <end position="410"/>
    </location>
</feature>
<feature type="region of interest" description="Disordered" evidence="1">
    <location>
        <begin position="175"/>
        <end position="197"/>
    </location>
</feature>
<dbReference type="OrthoDB" id="758624at2759"/>
<sequence length="652" mass="73171">MNPTTEQLPPPPPPQPPQPHRSSFTCDRHPDENFTGFCPSCLCERLTSLDQSSSSRKPPATATTSSSTATAAFKAIFKVPGATNTENSNKNRNKPASSSFFPELRRTKSFSASKNEGFSGVFEPQRKSCDVRGRNTLWSLFNQDDDRKSTRNDHSIEVEARNLGSVSSCVTGPVLETKEEDEHEEHEDDNDDEIRVSEESNVANVVEETVGEIVEEDQEEVKTMKDHIDLDSQPKKPSGMDLKEIAGSFWSAASVFSKKWQNWRQKQKLKKRSTGGESAALPVEKPIARQYRETQSEIADYGFGRRSCDTDPRFSLDAARMSFDDPRYSFDEPRASWDGYLVGRTFPRLPPMVSVVEDSPVVHVSRSDTQIPVEEPMNCINESETIPGGTAQTREYYSDSSSRRRKSLDRSSSIRSTAAAVVAEIDEMKAVSNAKVSPATIDCFQGTKLLVGEKDLRNFRDSNSNSLRDDCSETFELGFRDNASVIGNGDPKGSKKSRRWSKAWNIWGFIHRRSGGTKDEDEERYSRVNGVERSLSESWQELRREGNGDARGGLNRKVFRSNSSVSWRNSYNIGGSFGSVRKPSVETNGHGKKKRDEFVLERNRSARYSPNNIDNGLLRFYLTPMRSSRRGGSGKNRPNNSHSIARSVLRLY</sequence>
<dbReference type="Pfam" id="PF05340">
    <property type="entry name" value="DUF740"/>
    <property type="match status" value="1"/>
</dbReference>
<feature type="compositionally biased region" description="Polar residues" evidence="1">
    <location>
        <begin position="381"/>
        <end position="395"/>
    </location>
</feature>
<name>A0A5J4ZGG1_9ASTE</name>
<dbReference type="PANTHER" id="PTHR31659:SF9">
    <property type="entry name" value="PROTEIN: UPF0503-LIKE PROTEIN, PUTATIVE (DUF740)-RELATED"/>
    <property type="match status" value="1"/>
</dbReference>
<proteinExistence type="predicted"/>
<dbReference type="PANTHER" id="PTHR31659">
    <property type="entry name" value="PROTEIN: UPF0503-LIKE PROTEIN, PUTATIVE (DUF740)-RELATED"/>
    <property type="match status" value="1"/>
</dbReference>
<feature type="compositionally biased region" description="Acidic residues" evidence="1">
    <location>
        <begin position="178"/>
        <end position="192"/>
    </location>
</feature>
<organism evidence="2 3">
    <name type="scientific">Nyssa sinensis</name>
    <dbReference type="NCBI Taxonomy" id="561372"/>
    <lineage>
        <taxon>Eukaryota</taxon>
        <taxon>Viridiplantae</taxon>
        <taxon>Streptophyta</taxon>
        <taxon>Embryophyta</taxon>
        <taxon>Tracheophyta</taxon>
        <taxon>Spermatophyta</taxon>
        <taxon>Magnoliopsida</taxon>
        <taxon>eudicotyledons</taxon>
        <taxon>Gunneridae</taxon>
        <taxon>Pentapetalae</taxon>
        <taxon>asterids</taxon>
        <taxon>Cornales</taxon>
        <taxon>Nyssaceae</taxon>
        <taxon>Nyssa</taxon>
    </lineage>
</organism>
<dbReference type="Proteomes" id="UP000325577">
    <property type="component" value="Linkage Group LG8"/>
</dbReference>
<protein>
    <submittedName>
        <fullName evidence="2">Uncharacterized protein</fullName>
    </submittedName>
</protein>
<dbReference type="AlphaFoldDB" id="A0A5J4ZGG1"/>
<evidence type="ECO:0000313" key="2">
    <source>
        <dbReference type="EMBL" id="KAA8516327.1"/>
    </source>
</evidence>
<gene>
    <name evidence="2" type="ORF">F0562_016620</name>
</gene>
<reference evidence="2 3" key="1">
    <citation type="submission" date="2019-09" db="EMBL/GenBank/DDBJ databases">
        <title>A chromosome-level genome assembly of the Chinese tupelo Nyssa sinensis.</title>
        <authorList>
            <person name="Yang X."/>
            <person name="Kang M."/>
            <person name="Yang Y."/>
            <person name="Xiong H."/>
            <person name="Wang M."/>
            <person name="Zhang Z."/>
            <person name="Wang Z."/>
            <person name="Wu H."/>
            <person name="Ma T."/>
            <person name="Liu J."/>
            <person name="Xi Z."/>
        </authorList>
    </citation>
    <scope>NUCLEOTIDE SEQUENCE [LARGE SCALE GENOMIC DNA]</scope>
    <source>
        <strain evidence="2">J267</strain>
        <tissue evidence="2">Leaf</tissue>
    </source>
</reference>
<keyword evidence="3" id="KW-1185">Reference proteome</keyword>
<feature type="region of interest" description="Disordered" evidence="1">
    <location>
        <begin position="49"/>
        <end position="104"/>
    </location>
</feature>
<feature type="compositionally biased region" description="Pro residues" evidence="1">
    <location>
        <begin position="8"/>
        <end position="19"/>
    </location>
</feature>
<accession>A0A5J4ZGG1</accession>
<dbReference type="InterPro" id="IPR008004">
    <property type="entry name" value="OCTOPUS-like"/>
</dbReference>
<dbReference type="GO" id="GO:0005886">
    <property type="term" value="C:plasma membrane"/>
    <property type="evidence" value="ECO:0007669"/>
    <property type="project" value="TreeGrafter"/>
</dbReference>
<evidence type="ECO:0000313" key="3">
    <source>
        <dbReference type="Proteomes" id="UP000325577"/>
    </source>
</evidence>
<feature type="compositionally biased region" description="Low complexity" evidence="1">
    <location>
        <begin position="52"/>
        <end position="72"/>
    </location>
</feature>
<feature type="region of interest" description="Disordered" evidence="1">
    <location>
        <begin position="1"/>
        <end position="29"/>
    </location>
</feature>
<evidence type="ECO:0000256" key="1">
    <source>
        <dbReference type="SAM" id="MobiDB-lite"/>
    </source>
</evidence>
<feature type="compositionally biased region" description="Polar residues" evidence="1">
    <location>
        <begin position="82"/>
        <end position="100"/>
    </location>
</feature>